<feature type="domain" description="Ketoreductase" evidence="3">
    <location>
        <begin position="5"/>
        <end position="184"/>
    </location>
</feature>
<dbReference type="CDD" id="cd05233">
    <property type="entry name" value="SDR_c"/>
    <property type="match status" value="1"/>
</dbReference>
<dbReference type="GO" id="GO:0016491">
    <property type="term" value="F:oxidoreductase activity"/>
    <property type="evidence" value="ECO:0007669"/>
    <property type="project" value="UniProtKB-KW"/>
</dbReference>
<dbReference type="Gene3D" id="3.40.50.720">
    <property type="entry name" value="NAD(P)-binding Rossmann-like Domain"/>
    <property type="match status" value="1"/>
</dbReference>
<evidence type="ECO:0000256" key="1">
    <source>
        <dbReference type="ARBA" id="ARBA00006484"/>
    </source>
</evidence>
<sequence length="248" mass="25884">MNPHAAALITGAGGALGRATALRLSADGRPVAILDVDEDNLAETARLIEETGGAALPLIVDLRDAQAIADAIQRTIDRFGPLGVLVNNAAIYPSRPFLDVPIAEYDDVHAVNQRAYWIAAQCAARRMAATGGGAIVNLASITMHGGWSDLAAYVATKGAITSMTRALARELGPMEIRVNCVSPGAFPTAAETIHPDPDAYNRSVLASQALKRRGKPAELAAVISFLTGPDSTFVTGQCLEVNGGWVMA</sequence>
<accession>A0A919UIK1</accession>
<dbReference type="Proteomes" id="UP000640052">
    <property type="component" value="Unassembled WGS sequence"/>
</dbReference>
<comment type="caution">
    <text evidence="4">The sequence shown here is derived from an EMBL/GenBank/DDBJ whole genome shotgun (WGS) entry which is preliminary data.</text>
</comment>
<dbReference type="Pfam" id="PF13561">
    <property type="entry name" value="adh_short_C2"/>
    <property type="match status" value="1"/>
</dbReference>
<reference evidence="4" key="1">
    <citation type="submission" date="2021-01" db="EMBL/GenBank/DDBJ databases">
        <title>Whole genome shotgun sequence of Acrocarpospora phusangensis NBRC 108782.</title>
        <authorList>
            <person name="Komaki H."/>
            <person name="Tamura T."/>
        </authorList>
    </citation>
    <scope>NUCLEOTIDE SEQUENCE</scope>
    <source>
        <strain evidence="4">NBRC 108782</strain>
    </source>
</reference>
<organism evidence="4 5">
    <name type="scientific">Acrocarpospora phusangensis</name>
    <dbReference type="NCBI Taxonomy" id="1070424"/>
    <lineage>
        <taxon>Bacteria</taxon>
        <taxon>Bacillati</taxon>
        <taxon>Actinomycetota</taxon>
        <taxon>Actinomycetes</taxon>
        <taxon>Streptosporangiales</taxon>
        <taxon>Streptosporangiaceae</taxon>
        <taxon>Acrocarpospora</taxon>
    </lineage>
</organism>
<dbReference type="RefSeq" id="WP_204039605.1">
    <property type="nucleotide sequence ID" value="NZ_BOOA01000006.1"/>
</dbReference>
<name>A0A919UIK1_9ACTN</name>
<dbReference type="PRINTS" id="PR00081">
    <property type="entry name" value="GDHRDH"/>
</dbReference>
<keyword evidence="5" id="KW-1185">Reference proteome</keyword>
<dbReference type="AlphaFoldDB" id="A0A919UIK1"/>
<dbReference type="PANTHER" id="PTHR43639:SF1">
    <property type="entry name" value="SHORT-CHAIN DEHYDROGENASE_REDUCTASE FAMILY PROTEIN"/>
    <property type="match status" value="1"/>
</dbReference>
<proteinExistence type="inferred from homology"/>
<dbReference type="FunFam" id="3.40.50.720:FF:000084">
    <property type="entry name" value="Short-chain dehydrogenase reductase"/>
    <property type="match status" value="1"/>
</dbReference>
<dbReference type="InterPro" id="IPR020904">
    <property type="entry name" value="Sc_DH/Rdtase_CS"/>
</dbReference>
<dbReference type="InterPro" id="IPR057326">
    <property type="entry name" value="KR_dom"/>
</dbReference>
<dbReference type="PRINTS" id="PR00080">
    <property type="entry name" value="SDRFAMILY"/>
</dbReference>
<evidence type="ECO:0000313" key="4">
    <source>
        <dbReference type="EMBL" id="GIH22771.1"/>
    </source>
</evidence>
<keyword evidence="2" id="KW-0560">Oxidoreductase</keyword>
<dbReference type="SMART" id="SM00822">
    <property type="entry name" value="PKS_KR"/>
    <property type="match status" value="1"/>
</dbReference>
<dbReference type="SUPFAM" id="SSF51735">
    <property type="entry name" value="NAD(P)-binding Rossmann-fold domains"/>
    <property type="match status" value="1"/>
</dbReference>
<dbReference type="InterPro" id="IPR002347">
    <property type="entry name" value="SDR_fam"/>
</dbReference>
<protein>
    <submittedName>
        <fullName evidence="4">Oxidoreductase</fullName>
    </submittedName>
</protein>
<evidence type="ECO:0000313" key="5">
    <source>
        <dbReference type="Proteomes" id="UP000640052"/>
    </source>
</evidence>
<dbReference type="PROSITE" id="PS00061">
    <property type="entry name" value="ADH_SHORT"/>
    <property type="match status" value="1"/>
</dbReference>
<dbReference type="PANTHER" id="PTHR43639">
    <property type="entry name" value="OXIDOREDUCTASE, SHORT-CHAIN DEHYDROGENASE/REDUCTASE FAMILY (AFU_ORTHOLOGUE AFUA_5G02870)"/>
    <property type="match status" value="1"/>
</dbReference>
<dbReference type="EMBL" id="BOOA01000006">
    <property type="protein sequence ID" value="GIH22771.1"/>
    <property type="molecule type" value="Genomic_DNA"/>
</dbReference>
<dbReference type="InterPro" id="IPR036291">
    <property type="entry name" value="NAD(P)-bd_dom_sf"/>
</dbReference>
<evidence type="ECO:0000256" key="2">
    <source>
        <dbReference type="ARBA" id="ARBA00023002"/>
    </source>
</evidence>
<gene>
    <name evidence="4" type="ORF">Aph01nite_10810</name>
</gene>
<comment type="similarity">
    <text evidence="1">Belongs to the short-chain dehydrogenases/reductases (SDR) family.</text>
</comment>
<evidence type="ECO:0000259" key="3">
    <source>
        <dbReference type="SMART" id="SM00822"/>
    </source>
</evidence>